<dbReference type="Gene3D" id="3.90.550.10">
    <property type="entry name" value="Spore Coat Polysaccharide Biosynthesis Protein SpsA, Chain A"/>
    <property type="match status" value="1"/>
</dbReference>
<dbReference type="InterPro" id="IPR029044">
    <property type="entry name" value="Nucleotide-diphossugar_trans"/>
</dbReference>
<name>A0A1I2IUH6_9BACT</name>
<evidence type="ECO:0000313" key="7">
    <source>
        <dbReference type="Proteomes" id="UP000199513"/>
    </source>
</evidence>
<evidence type="ECO:0000259" key="5">
    <source>
        <dbReference type="Pfam" id="PF00535"/>
    </source>
</evidence>
<dbReference type="InterPro" id="IPR001173">
    <property type="entry name" value="Glyco_trans_2-like"/>
</dbReference>
<keyword evidence="7" id="KW-1185">Reference proteome</keyword>
<dbReference type="EMBL" id="FONY01000035">
    <property type="protein sequence ID" value="SFF44677.1"/>
    <property type="molecule type" value="Genomic_DNA"/>
</dbReference>
<dbReference type="RefSeq" id="WP_091548692.1">
    <property type="nucleotide sequence ID" value="NZ_FONY01000035.1"/>
</dbReference>
<evidence type="ECO:0000256" key="4">
    <source>
        <dbReference type="SAM" id="Phobius"/>
    </source>
</evidence>
<dbReference type="GO" id="GO:0016757">
    <property type="term" value="F:glycosyltransferase activity"/>
    <property type="evidence" value="ECO:0007669"/>
    <property type="project" value="UniProtKB-KW"/>
</dbReference>
<dbReference type="Pfam" id="PF00535">
    <property type="entry name" value="Glycos_transf_2"/>
    <property type="match status" value="1"/>
</dbReference>
<dbReference type="Proteomes" id="UP000199513">
    <property type="component" value="Unassembled WGS sequence"/>
</dbReference>
<accession>A0A1I2IUH6</accession>
<evidence type="ECO:0000256" key="3">
    <source>
        <dbReference type="ARBA" id="ARBA00022679"/>
    </source>
</evidence>
<keyword evidence="4" id="KW-0472">Membrane</keyword>
<sequence length="329" mass="37807">MLVSILLAVRNEEKNIKSCLDALSMQDFPLGVWEVWIGNDRSEDCSKEIILDFIKDKPHFKLIDIQDNLGQARYKGNVIAHLAHYAQGDYFLITDADMYVPPTWIRGMVKGFQQGKKIGVVTGFSLVRGKSLIAKLDGVDWVQNVGLMNIASMLKIPTNAMGNNMAVSKKAYWEMGGIENQPYMVCEDLIMFKGILAKGWDFVHLHSKEIVGISQPQANFCQLLQQRQRWLDGALRLPWYLLIPLLTNGLFLFVLLSLLFVVDWKISVGVWLLRFLLHSLTITFFAQKIHQTWVVKYLLSYEIFITFFNPLVFAYYLFPAAMEWKGKKE</sequence>
<feature type="domain" description="Glycosyltransferase 2-like" evidence="5">
    <location>
        <begin position="4"/>
        <end position="133"/>
    </location>
</feature>
<dbReference type="OrthoDB" id="9800276at2"/>
<gene>
    <name evidence="6" type="ORF">SAMN04488541_103523</name>
</gene>
<feature type="transmembrane region" description="Helical" evidence="4">
    <location>
        <begin position="268"/>
        <end position="286"/>
    </location>
</feature>
<evidence type="ECO:0000256" key="1">
    <source>
        <dbReference type="ARBA" id="ARBA00006739"/>
    </source>
</evidence>
<dbReference type="SUPFAM" id="SSF53448">
    <property type="entry name" value="Nucleotide-diphospho-sugar transferases"/>
    <property type="match status" value="1"/>
</dbReference>
<comment type="similarity">
    <text evidence="1">Belongs to the glycosyltransferase 2 family.</text>
</comment>
<proteinExistence type="inferred from homology"/>
<reference evidence="6 7" key="1">
    <citation type="submission" date="2016-10" db="EMBL/GenBank/DDBJ databases">
        <authorList>
            <person name="de Groot N.N."/>
        </authorList>
    </citation>
    <scope>NUCLEOTIDE SEQUENCE [LARGE SCALE GENOMIC DNA]</scope>
    <source>
        <strain>GEY</strain>
        <strain evidence="7">DSM 9560</strain>
    </source>
</reference>
<evidence type="ECO:0000313" key="6">
    <source>
        <dbReference type="EMBL" id="SFF44677.1"/>
    </source>
</evidence>
<dbReference type="AlphaFoldDB" id="A0A1I2IUH6"/>
<organism evidence="6 7">
    <name type="scientific">Thermoflexibacter ruber</name>
    <dbReference type="NCBI Taxonomy" id="1003"/>
    <lineage>
        <taxon>Bacteria</taxon>
        <taxon>Pseudomonadati</taxon>
        <taxon>Bacteroidota</taxon>
        <taxon>Cytophagia</taxon>
        <taxon>Cytophagales</taxon>
        <taxon>Thermoflexibacteraceae</taxon>
        <taxon>Thermoflexibacter</taxon>
    </lineage>
</organism>
<keyword evidence="3 6" id="KW-0808">Transferase</keyword>
<protein>
    <submittedName>
        <fullName evidence="6">Glycosyltransferase, catalytic subunit of cellulose synthase and poly-beta-1,6-N-acetylglucosamine synthase</fullName>
    </submittedName>
</protein>
<feature type="transmembrane region" description="Helical" evidence="4">
    <location>
        <begin position="237"/>
        <end position="262"/>
    </location>
</feature>
<keyword evidence="2" id="KW-0328">Glycosyltransferase</keyword>
<dbReference type="PANTHER" id="PTHR43630">
    <property type="entry name" value="POLY-BETA-1,6-N-ACETYL-D-GLUCOSAMINE SYNTHASE"/>
    <property type="match status" value="1"/>
</dbReference>
<evidence type="ECO:0000256" key="2">
    <source>
        <dbReference type="ARBA" id="ARBA00022676"/>
    </source>
</evidence>
<keyword evidence="4" id="KW-0812">Transmembrane</keyword>
<feature type="transmembrane region" description="Helical" evidence="4">
    <location>
        <begin position="298"/>
        <end position="318"/>
    </location>
</feature>
<keyword evidence="4" id="KW-1133">Transmembrane helix</keyword>
<dbReference type="STRING" id="1003.SAMN04488541_103523"/>
<dbReference type="PANTHER" id="PTHR43630:SF1">
    <property type="entry name" value="POLY-BETA-1,6-N-ACETYL-D-GLUCOSAMINE SYNTHASE"/>
    <property type="match status" value="1"/>
</dbReference>